<feature type="transmembrane region" description="Helical" evidence="2">
    <location>
        <begin position="512"/>
        <end position="534"/>
    </location>
</feature>
<feature type="transmembrane region" description="Helical" evidence="2">
    <location>
        <begin position="322"/>
        <end position="345"/>
    </location>
</feature>
<evidence type="ECO:0000256" key="1">
    <source>
        <dbReference type="SAM" id="MobiDB-lite"/>
    </source>
</evidence>
<dbReference type="AlphaFoldDB" id="A0A841FU52"/>
<proteinExistence type="predicted"/>
<feature type="transmembrane region" description="Helical" evidence="2">
    <location>
        <begin position="95"/>
        <end position="114"/>
    </location>
</feature>
<keyword evidence="4" id="KW-1185">Reference proteome</keyword>
<name>A0A841FU52_9ACTN</name>
<sequence length="654" mass="70357">MSTETTPDETTETTEAPSDGTRPDTTLPSQASEPTVTEPSRGSVITAEQDLMEAADADPWHKFATSTVDHHEDPSERGRWGLVRARAWLVARHEWTIAAVVSVLAAVAMTWPALADPTHTVPHDAGDPLVSAYLIGWGGHALFTDPLNLFNLNAFYGETLSFAFGDTLLGFAPAGIIGEGQAAALLRYNILYVLSIALVVFGAYVLLRQLGSRLPGAVFGAAAIAFAPWRMAQAGHLQVIAVGGILLSLAMLAKGHGWSMRNGYRPRRTRWGWVAAGWGVATWQITLSFGMGVPFGYLLAGIVVVAAIGWLLAKRPRIPKWVLLTDGIGAFVFAGAAVGLSIPYFRVVDQYPYAATDLDLADRFSPSWLSFITAPAESWIWGGLHAPARDAMYWPAETTLLVGFALLGLGLAGFVYSSWTRRQRWWLAIGLVVSVVLTMGTNFLDDGDWAYGALHRFLPGFGALRVSGRLVLYVTIVLAILAAGTITRLGDRLHDMAVERRIDPREPVHRPILARLALFLPVALVVLEGISVAAHPTVPTAPAALISAQGPMLVLPASRADDAQTMLWSTQGFPQLANGTATFVPRTQDRIFDVAVSFPQANAVSALRALGVKTVVVQRNKIAGTSWQHVLDFPPTDPSVSVNDLGEVVVFTIG</sequence>
<feature type="region of interest" description="Disordered" evidence="1">
    <location>
        <begin position="1"/>
        <end position="43"/>
    </location>
</feature>
<dbReference type="RefSeq" id="WP_184792955.1">
    <property type="nucleotide sequence ID" value="NZ_BONT01000104.1"/>
</dbReference>
<protein>
    <recommendedName>
        <fullName evidence="5">4-amino-4-deoxy-L-arabinose transferase-like glycosyltransferase</fullName>
    </recommendedName>
</protein>
<evidence type="ECO:0008006" key="5">
    <source>
        <dbReference type="Google" id="ProtNLM"/>
    </source>
</evidence>
<evidence type="ECO:0000313" key="3">
    <source>
        <dbReference type="EMBL" id="MBB6039875.1"/>
    </source>
</evidence>
<accession>A0A841FU52</accession>
<evidence type="ECO:0000313" key="4">
    <source>
        <dbReference type="Proteomes" id="UP000548476"/>
    </source>
</evidence>
<feature type="transmembrane region" description="Helical" evidence="2">
    <location>
        <begin position="426"/>
        <end position="444"/>
    </location>
</feature>
<gene>
    <name evidence="3" type="ORF">HNR73_007774</name>
</gene>
<feature type="transmembrane region" description="Helical" evidence="2">
    <location>
        <begin position="237"/>
        <end position="259"/>
    </location>
</feature>
<feature type="compositionally biased region" description="Acidic residues" evidence="1">
    <location>
        <begin position="1"/>
        <end position="12"/>
    </location>
</feature>
<feature type="transmembrane region" description="Helical" evidence="2">
    <location>
        <begin position="470"/>
        <end position="491"/>
    </location>
</feature>
<evidence type="ECO:0000256" key="2">
    <source>
        <dbReference type="SAM" id="Phobius"/>
    </source>
</evidence>
<comment type="caution">
    <text evidence="3">The sequence shown here is derived from an EMBL/GenBank/DDBJ whole genome shotgun (WGS) entry which is preliminary data.</text>
</comment>
<feature type="transmembrane region" description="Helical" evidence="2">
    <location>
        <begin position="295"/>
        <end position="313"/>
    </location>
</feature>
<feature type="transmembrane region" description="Helical" evidence="2">
    <location>
        <begin position="400"/>
        <end position="419"/>
    </location>
</feature>
<keyword evidence="2" id="KW-0812">Transmembrane</keyword>
<dbReference type="EMBL" id="JACHGT010000027">
    <property type="protein sequence ID" value="MBB6039875.1"/>
    <property type="molecule type" value="Genomic_DNA"/>
</dbReference>
<reference evidence="3 4" key="1">
    <citation type="submission" date="2020-08" db="EMBL/GenBank/DDBJ databases">
        <title>Genomic Encyclopedia of Type Strains, Phase IV (KMG-IV): sequencing the most valuable type-strain genomes for metagenomic binning, comparative biology and taxonomic classification.</title>
        <authorList>
            <person name="Goeker M."/>
        </authorList>
    </citation>
    <scope>NUCLEOTIDE SEQUENCE [LARGE SCALE GENOMIC DNA]</scope>
    <source>
        <strain evidence="3 4">YIM 65646</strain>
    </source>
</reference>
<keyword evidence="2" id="KW-1133">Transmembrane helix</keyword>
<organism evidence="3 4">
    <name type="scientific">Phytomonospora endophytica</name>
    <dbReference type="NCBI Taxonomy" id="714109"/>
    <lineage>
        <taxon>Bacteria</taxon>
        <taxon>Bacillati</taxon>
        <taxon>Actinomycetota</taxon>
        <taxon>Actinomycetes</taxon>
        <taxon>Micromonosporales</taxon>
        <taxon>Micromonosporaceae</taxon>
        <taxon>Phytomonospora</taxon>
    </lineage>
</organism>
<feature type="transmembrane region" description="Helical" evidence="2">
    <location>
        <begin position="271"/>
        <end position="289"/>
    </location>
</feature>
<keyword evidence="2" id="KW-0472">Membrane</keyword>
<feature type="compositionally biased region" description="Polar residues" evidence="1">
    <location>
        <begin position="23"/>
        <end position="40"/>
    </location>
</feature>
<feature type="transmembrane region" description="Helical" evidence="2">
    <location>
        <begin position="190"/>
        <end position="207"/>
    </location>
</feature>
<dbReference type="Proteomes" id="UP000548476">
    <property type="component" value="Unassembled WGS sequence"/>
</dbReference>
<feature type="transmembrane region" description="Helical" evidence="2">
    <location>
        <begin position="214"/>
        <end position="231"/>
    </location>
</feature>